<evidence type="ECO:0000256" key="1">
    <source>
        <dbReference type="ARBA" id="ARBA00007831"/>
    </source>
</evidence>
<dbReference type="Proteomes" id="UP001370758">
    <property type="component" value="Unassembled WGS sequence"/>
</dbReference>
<dbReference type="InterPro" id="IPR037104">
    <property type="entry name" value="Annexin_sf"/>
</dbReference>
<dbReference type="GO" id="GO:0005544">
    <property type="term" value="F:calcium-dependent phospholipid binding"/>
    <property type="evidence" value="ECO:0007669"/>
    <property type="project" value="InterPro"/>
</dbReference>
<feature type="compositionally biased region" description="Pro residues" evidence="4">
    <location>
        <begin position="111"/>
        <end position="121"/>
    </location>
</feature>
<evidence type="ECO:0008006" key="7">
    <source>
        <dbReference type="Google" id="ProtNLM"/>
    </source>
</evidence>
<accession>A0AAV9W1R6</accession>
<dbReference type="GO" id="GO:0001786">
    <property type="term" value="F:phosphatidylserine binding"/>
    <property type="evidence" value="ECO:0007669"/>
    <property type="project" value="TreeGrafter"/>
</dbReference>
<protein>
    <recommendedName>
        <fullName evidence="7">Annexin</fullName>
    </recommendedName>
</protein>
<feature type="compositionally biased region" description="Low complexity" evidence="4">
    <location>
        <begin position="1"/>
        <end position="39"/>
    </location>
</feature>
<dbReference type="EMBL" id="JAVHJL010000007">
    <property type="protein sequence ID" value="KAK6499583.1"/>
    <property type="molecule type" value="Genomic_DNA"/>
</dbReference>
<feature type="region of interest" description="Disordered" evidence="4">
    <location>
        <begin position="1"/>
        <end position="172"/>
    </location>
</feature>
<dbReference type="Pfam" id="PF00191">
    <property type="entry name" value="Annexin"/>
    <property type="match status" value="2"/>
</dbReference>
<feature type="compositionally biased region" description="Polar residues" evidence="4">
    <location>
        <begin position="82"/>
        <end position="106"/>
    </location>
</feature>
<dbReference type="GO" id="GO:0005509">
    <property type="term" value="F:calcium ion binding"/>
    <property type="evidence" value="ECO:0007669"/>
    <property type="project" value="InterPro"/>
</dbReference>
<dbReference type="AlphaFoldDB" id="A0AAV9W1R6"/>
<gene>
    <name evidence="5" type="ORF">TWF481_009947</name>
</gene>
<organism evidence="5 6">
    <name type="scientific">Arthrobotrys musiformis</name>
    <dbReference type="NCBI Taxonomy" id="47236"/>
    <lineage>
        <taxon>Eukaryota</taxon>
        <taxon>Fungi</taxon>
        <taxon>Dikarya</taxon>
        <taxon>Ascomycota</taxon>
        <taxon>Pezizomycotina</taxon>
        <taxon>Orbiliomycetes</taxon>
        <taxon>Orbiliales</taxon>
        <taxon>Orbiliaceae</taxon>
        <taxon>Arthrobotrys</taxon>
    </lineage>
</organism>
<keyword evidence="6" id="KW-1185">Reference proteome</keyword>
<dbReference type="Gene3D" id="1.10.220.10">
    <property type="entry name" value="Annexin"/>
    <property type="match status" value="4"/>
</dbReference>
<dbReference type="SMART" id="SM00335">
    <property type="entry name" value="ANX"/>
    <property type="match status" value="2"/>
</dbReference>
<feature type="compositionally biased region" description="Low complexity" evidence="4">
    <location>
        <begin position="154"/>
        <end position="164"/>
    </location>
</feature>
<keyword evidence="2" id="KW-0677">Repeat</keyword>
<dbReference type="SUPFAM" id="SSF47874">
    <property type="entry name" value="Annexin"/>
    <property type="match status" value="1"/>
</dbReference>
<keyword evidence="3" id="KW-0041">Annexin</keyword>
<sequence length="504" mass="56701">MYQNQYDQDPSQYQYQHQYQHQQPPWDPNNNNNSNNGGSYYQRYPSDPNAPPYLPTIQTQEPQYQPQIESREQHPPLPLPAYNSNSDPSQRPMSWPSSPQDYQNYFTSPSFPVPGPNPGPGPGSSSLQPPTPTPWLGHHSHSHHHSISGPLGLPNIPSSNPNNSTLGASPNNDLALEDAQRIRDAFGVGGLHHTPVINIIANRSPEHLQNLLVSYKNLTGHDLLATLKDTSRSNKLNKLIDTNSKHFNTAAIAILLGPIKSEGHWVVKAVKGSGTNEALLTEAIFGRTNQELDQMKSYIRSCHFKHMEEYVRSDLSMGTKTLFDMGMEQSQSKDPNQLHTPPDRSKVQLDVSRIISSTPTLNLFSKNSTALCHVLAQNTPGYIVAVAEEYRLETGKNLRDLITRAFFGHMKDTLLYILDGAVDKVERDAKLLEDAMVGAGTRNHLLISRLIRIHWNKQHLAEVKQRYSRIYKQDLVSRLRKEVRGSYRDLLVAVADSDVSPWRQ</sequence>
<comment type="caution">
    <text evidence="5">The sequence shown here is derived from an EMBL/GenBank/DDBJ whole genome shotgun (WGS) entry which is preliminary data.</text>
</comment>
<comment type="similarity">
    <text evidence="1">Belongs to the annexin family.</text>
</comment>
<name>A0AAV9W1R6_9PEZI</name>
<dbReference type="GO" id="GO:0005737">
    <property type="term" value="C:cytoplasm"/>
    <property type="evidence" value="ECO:0007669"/>
    <property type="project" value="TreeGrafter"/>
</dbReference>
<dbReference type="PANTHER" id="PTHR10502">
    <property type="entry name" value="ANNEXIN"/>
    <property type="match status" value="1"/>
</dbReference>
<evidence type="ECO:0000256" key="3">
    <source>
        <dbReference type="ARBA" id="ARBA00023216"/>
    </source>
</evidence>
<evidence type="ECO:0000256" key="2">
    <source>
        <dbReference type="ARBA" id="ARBA00022737"/>
    </source>
</evidence>
<dbReference type="GO" id="GO:0005886">
    <property type="term" value="C:plasma membrane"/>
    <property type="evidence" value="ECO:0007669"/>
    <property type="project" value="TreeGrafter"/>
</dbReference>
<dbReference type="PANTHER" id="PTHR10502:SF102">
    <property type="entry name" value="ANNEXIN B11"/>
    <property type="match status" value="1"/>
</dbReference>
<evidence type="ECO:0000256" key="4">
    <source>
        <dbReference type="SAM" id="MobiDB-lite"/>
    </source>
</evidence>
<dbReference type="GO" id="GO:0005634">
    <property type="term" value="C:nucleus"/>
    <property type="evidence" value="ECO:0007669"/>
    <property type="project" value="TreeGrafter"/>
</dbReference>
<feature type="compositionally biased region" description="Polar residues" evidence="4">
    <location>
        <begin position="56"/>
        <end position="68"/>
    </location>
</feature>
<proteinExistence type="inferred from homology"/>
<dbReference type="GO" id="GO:0012506">
    <property type="term" value="C:vesicle membrane"/>
    <property type="evidence" value="ECO:0007669"/>
    <property type="project" value="TreeGrafter"/>
</dbReference>
<dbReference type="InterPro" id="IPR018502">
    <property type="entry name" value="Annexin_repeat"/>
</dbReference>
<reference evidence="5 6" key="1">
    <citation type="submission" date="2023-08" db="EMBL/GenBank/DDBJ databases">
        <authorList>
            <person name="Palmer J.M."/>
        </authorList>
    </citation>
    <scope>NUCLEOTIDE SEQUENCE [LARGE SCALE GENOMIC DNA]</scope>
    <source>
        <strain evidence="5 6">TWF481</strain>
    </source>
</reference>
<evidence type="ECO:0000313" key="6">
    <source>
        <dbReference type="Proteomes" id="UP001370758"/>
    </source>
</evidence>
<dbReference type="PROSITE" id="PS51897">
    <property type="entry name" value="ANNEXIN_2"/>
    <property type="match status" value="1"/>
</dbReference>
<evidence type="ECO:0000313" key="5">
    <source>
        <dbReference type="EMBL" id="KAK6499583.1"/>
    </source>
</evidence>